<proteinExistence type="inferred from homology"/>
<organism evidence="8 9">
    <name type="scientific">Myxococcus landrumensis</name>
    <dbReference type="NCBI Taxonomy" id="2813577"/>
    <lineage>
        <taxon>Bacteria</taxon>
        <taxon>Pseudomonadati</taxon>
        <taxon>Myxococcota</taxon>
        <taxon>Myxococcia</taxon>
        <taxon>Myxococcales</taxon>
        <taxon>Cystobacterineae</taxon>
        <taxon>Myxococcaceae</taxon>
        <taxon>Myxococcus</taxon>
    </lineage>
</organism>
<comment type="similarity">
    <text evidence="2">Belongs to the DoxX family.</text>
</comment>
<keyword evidence="5 7" id="KW-1133">Transmembrane helix</keyword>
<protein>
    <submittedName>
        <fullName evidence="8">DoxX family protein</fullName>
    </submittedName>
</protein>
<dbReference type="Pfam" id="PF07681">
    <property type="entry name" value="DoxX"/>
    <property type="match status" value="1"/>
</dbReference>
<evidence type="ECO:0000256" key="1">
    <source>
        <dbReference type="ARBA" id="ARBA00004651"/>
    </source>
</evidence>
<feature type="transmembrane region" description="Helical" evidence="7">
    <location>
        <begin position="68"/>
        <end position="91"/>
    </location>
</feature>
<dbReference type="InterPro" id="IPR051907">
    <property type="entry name" value="DoxX-like_oxidoreductase"/>
</dbReference>
<keyword evidence="3" id="KW-1003">Cell membrane</keyword>
<gene>
    <name evidence="8" type="ORF">JY572_29990</name>
</gene>
<accession>A0ABX7N2A4</accession>
<keyword evidence="4 7" id="KW-0812">Transmembrane</keyword>
<evidence type="ECO:0000256" key="5">
    <source>
        <dbReference type="ARBA" id="ARBA00022989"/>
    </source>
</evidence>
<dbReference type="RefSeq" id="WP_206714289.1">
    <property type="nucleotide sequence ID" value="NZ_CP071091.1"/>
</dbReference>
<evidence type="ECO:0000256" key="7">
    <source>
        <dbReference type="SAM" id="Phobius"/>
    </source>
</evidence>
<dbReference type="InterPro" id="IPR032808">
    <property type="entry name" value="DoxX"/>
</dbReference>
<comment type="subcellular location">
    <subcellularLocation>
        <location evidence="1">Cell membrane</location>
        <topology evidence="1">Multi-pass membrane protein</topology>
    </subcellularLocation>
</comment>
<evidence type="ECO:0000313" key="8">
    <source>
        <dbReference type="EMBL" id="QSQ12564.1"/>
    </source>
</evidence>
<keyword evidence="9" id="KW-1185">Reference proteome</keyword>
<dbReference type="EMBL" id="CP071091">
    <property type="protein sequence ID" value="QSQ12564.1"/>
    <property type="molecule type" value="Genomic_DNA"/>
</dbReference>
<reference evidence="8 9" key="1">
    <citation type="submission" date="2021-02" db="EMBL/GenBank/DDBJ databases">
        <title>De Novo genome assembly of isolated myxobacteria.</title>
        <authorList>
            <person name="Stevens D.C."/>
        </authorList>
    </citation>
    <scope>NUCLEOTIDE SEQUENCE [LARGE SCALE GENOMIC DNA]</scope>
    <source>
        <strain evidence="8 9">SCHIC003</strain>
    </source>
</reference>
<evidence type="ECO:0000256" key="3">
    <source>
        <dbReference type="ARBA" id="ARBA00022475"/>
    </source>
</evidence>
<evidence type="ECO:0000256" key="2">
    <source>
        <dbReference type="ARBA" id="ARBA00006679"/>
    </source>
</evidence>
<feature type="transmembrane region" description="Helical" evidence="7">
    <location>
        <begin position="111"/>
        <end position="132"/>
    </location>
</feature>
<keyword evidence="6 7" id="KW-0472">Membrane</keyword>
<name>A0ABX7N2A4_9BACT</name>
<evidence type="ECO:0000313" key="9">
    <source>
        <dbReference type="Proteomes" id="UP000663090"/>
    </source>
</evidence>
<dbReference type="PANTHER" id="PTHR33452:SF1">
    <property type="entry name" value="INNER MEMBRANE PROTEIN YPHA-RELATED"/>
    <property type="match status" value="1"/>
</dbReference>
<evidence type="ECO:0000256" key="4">
    <source>
        <dbReference type="ARBA" id="ARBA00022692"/>
    </source>
</evidence>
<dbReference type="Proteomes" id="UP000663090">
    <property type="component" value="Chromosome"/>
</dbReference>
<evidence type="ECO:0000256" key="6">
    <source>
        <dbReference type="ARBA" id="ARBA00023136"/>
    </source>
</evidence>
<dbReference type="PANTHER" id="PTHR33452">
    <property type="entry name" value="OXIDOREDUCTASE CATD-RELATED"/>
    <property type="match status" value="1"/>
</dbReference>
<feature type="transmembrane region" description="Helical" evidence="7">
    <location>
        <begin position="15"/>
        <end position="35"/>
    </location>
</feature>
<sequence>MKLASVFPAPPSTTASVGLLVLRVVAGAAFMLHGWSKIQNPFGWMGPEASVPGVFQALAALSEFGGGLAWILGALVPLASLGIFFTMAVATHFHAVIKGDPFVGHTGSYEIALLYLALAVAMMTVGPGKFSVDALLRKKLARE</sequence>